<feature type="region of interest" description="Disordered" evidence="1">
    <location>
        <begin position="33"/>
        <end position="55"/>
    </location>
</feature>
<proteinExistence type="predicted"/>
<protein>
    <submittedName>
        <fullName evidence="2">Uncharacterized protein</fullName>
    </submittedName>
</protein>
<dbReference type="AlphaFoldDB" id="A0A423VXQ3"/>
<keyword evidence="3" id="KW-1185">Reference proteome</keyword>
<evidence type="ECO:0000313" key="2">
    <source>
        <dbReference type="EMBL" id="ROV95818.1"/>
    </source>
</evidence>
<gene>
    <name evidence="2" type="ORF">VSDG_05247</name>
</gene>
<reference evidence="2 3" key="1">
    <citation type="submission" date="2015-09" db="EMBL/GenBank/DDBJ databases">
        <title>Host preference determinants of Valsa canker pathogens revealed by comparative genomics.</title>
        <authorList>
            <person name="Yin Z."/>
            <person name="Huang L."/>
        </authorList>
    </citation>
    <scope>NUCLEOTIDE SEQUENCE [LARGE SCALE GENOMIC DNA]</scope>
    <source>
        <strain evidence="2 3">YSFL</strain>
    </source>
</reference>
<evidence type="ECO:0000256" key="1">
    <source>
        <dbReference type="SAM" id="MobiDB-lite"/>
    </source>
</evidence>
<accession>A0A423VXQ3</accession>
<evidence type="ECO:0000313" key="3">
    <source>
        <dbReference type="Proteomes" id="UP000284375"/>
    </source>
</evidence>
<comment type="caution">
    <text evidence="2">The sequence shown here is derived from an EMBL/GenBank/DDBJ whole genome shotgun (WGS) entry which is preliminary data.</text>
</comment>
<sequence>MPTSPGLAEGGRMMMLYESRQWPDRVMFMCSSENSQQPPWVSTPRLTEQSGGRPQWSDSIADEYVLIGNKKTATSRK</sequence>
<dbReference type="Proteomes" id="UP000284375">
    <property type="component" value="Unassembled WGS sequence"/>
</dbReference>
<organism evidence="2 3">
    <name type="scientific">Cytospora chrysosperma</name>
    <name type="common">Cytospora canker fungus</name>
    <name type="synonym">Sphaeria chrysosperma</name>
    <dbReference type="NCBI Taxonomy" id="252740"/>
    <lineage>
        <taxon>Eukaryota</taxon>
        <taxon>Fungi</taxon>
        <taxon>Dikarya</taxon>
        <taxon>Ascomycota</taxon>
        <taxon>Pezizomycotina</taxon>
        <taxon>Sordariomycetes</taxon>
        <taxon>Sordariomycetidae</taxon>
        <taxon>Diaporthales</taxon>
        <taxon>Cytosporaceae</taxon>
        <taxon>Cytospora</taxon>
    </lineage>
</organism>
<name>A0A423VXQ3_CYTCH</name>
<dbReference type="EMBL" id="LJZO01000022">
    <property type="protein sequence ID" value="ROV95818.1"/>
    <property type="molecule type" value="Genomic_DNA"/>
</dbReference>